<proteinExistence type="predicted"/>
<evidence type="ECO:0000256" key="1">
    <source>
        <dbReference type="SAM" id="MobiDB-lite"/>
    </source>
</evidence>
<accession>A0A165UHZ2</accession>
<dbReference type="Pfam" id="PF08284">
    <property type="entry name" value="RVP_2"/>
    <property type="match status" value="1"/>
</dbReference>
<dbReference type="InParanoid" id="A0A165UHZ2"/>
<gene>
    <name evidence="2" type="ORF">NEOLEDRAFT_1058935</name>
</gene>
<keyword evidence="3" id="KW-1185">Reference proteome</keyword>
<dbReference type="CDD" id="cd00303">
    <property type="entry name" value="retropepsin_like"/>
    <property type="match status" value="1"/>
</dbReference>
<dbReference type="SUPFAM" id="SSF50630">
    <property type="entry name" value="Acid proteases"/>
    <property type="match status" value="1"/>
</dbReference>
<name>A0A165UHZ2_9AGAM</name>
<dbReference type="InterPro" id="IPR021109">
    <property type="entry name" value="Peptidase_aspartic_dom_sf"/>
</dbReference>
<dbReference type="STRING" id="1314782.A0A165UHZ2"/>
<evidence type="ECO:0008006" key="4">
    <source>
        <dbReference type="Google" id="ProtNLM"/>
    </source>
</evidence>
<protein>
    <recommendedName>
        <fullName evidence="4">Aspartic peptidase DDI1-type domain-containing protein</fullName>
    </recommendedName>
</protein>
<dbReference type="AlphaFoldDB" id="A0A165UHZ2"/>
<evidence type="ECO:0000313" key="3">
    <source>
        <dbReference type="Proteomes" id="UP000076761"/>
    </source>
</evidence>
<feature type="non-terminal residue" evidence="2">
    <location>
        <position position="185"/>
    </location>
</feature>
<dbReference type="EMBL" id="KV425558">
    <property type="protein sequence ID" value="KZT28188.1"/>
    <property type="molecule type" value="Genomic_DNA"/>
</dbReference>
<dbReference type="Proteomes" id="UP000076761">
    <property type="component" value="Unassembled WGS sequence"/>
</dbReference>
<organism evidence="2 3">
    <name type="scientific">Neolentinus lepideus HHB14362 ss-1</name>
    <dbReference type="NCBI Taxonomy" id="1314782"/>
    <lineage>
        <taxon>Eukaryota</taxon>
        <taxon>Fungi</taxon>
        <taxon>Dikarya</taxon>
        <taxon>Basidiomycota</taxon>
        <taxon>Agaricomycotina</taxon>
        <taxon>Agaricomycetes</taxon>
        <taxon>Gloeophyllales</taxon>
        <taxon>Gloeophyllaceae</taxon>
        <taxon>Neolentinus</taxon>
    </lineage>
</organism>
<sequence>MPALRDVDLDAAPPSSSRDRGVDLNAAAPGLSERKSFRALERTAAATKDFRRAVPHPVVVVVAINGHPARALLDSGSLADFMSHSLADQLRIQKMELAKPLPVQLAVQGSRSKINWGVKAQLKYQTIKSERYFDLINLQNYDLILGTPFLFQHQILMGLNPPKVVVGSAEPLPLKGDGVRVLESR</sequence>
<evidence type="ECO:0000313" key="2">
    <source>
        <dbReference type="EMBL" id="KZT28188.1"/>
    </source>
</evidence>
<dbReference type="Gene3D" id="2.40.70.10">
    <property type="entry name" value="Acid Proteases"/>
    <property type="match status" value="1"/>
</dbReference>
<reference evidence="2 3" key="1">
    <citation type="journal article" date="2016" name="Mol. Biol. Evol.">
        <title>Comparative Genomics of Early-Diverging Mushroom-Forming Fungi Provides Insights into the Origins of Lignocellulose Decay Capabilities.</title>
        <authorList>
            <person name="Nagy L.G."/>
            <person name="Riley R."/>
            <person name="Tritt A."/>
            <person name="Adam C."/>
            <person name="Daum C."/>
            <person name="Floudas D."/>
            <person name="Sun H."/>
            <person name="Yadav J.S."/>
            <person name="Pangilinan J."/>
            <person name="Larsson K.H."/>
            <person name="Matsuura K."/>
            <person name="Barry K."/>
            <person name="Labutti K."/>
            <person name="Kuo R."/>
            <person name="Ohm R.A."/>
            <person name="Bhattacharya S.S."/>
            <person name="Shirouzu T."/>
            <person name="Yoshinaga Y."/>
            <person name="Martin F.M."/>
            <person name="Grigoriev I.V."/>
            <person name="Hibbett D.S."/>
        </authorList>
    </citation>
    <scope>NUCLEOTIDE SEQUENCE [LARGE SCALE GENOMIC DNA]</scope>
    <source>
        <strain evidence="2 3">HHB14362 ss-1</strain>
    </source>
</reference>
<feature type="region of interest" description="Disordered" evidence="1">
    <location>
        <begin position="1"/>
        <end position="27"/>
    </location>
</feature>
<dbReference type="OrthoDB" id="1750432at2759"/>